<feature type="region of interest" description="Disordered" evidence="2">
    <location>
        <begin position="355"/>
        <end position="391"/>
    </location>
</feature>
<reference evidence="3 4" key="1">
    <citation type="submission" date="2018-08" db="EMBL/GenBank/DDBJ databases">
        <title>Erythrobacter zhengii sp.nov., a bacterium isolated from deep-sea sediment.</title>
        <authorList>
            <person name="Fang C."/>
            <person name="Wu Y.-H."/>
            <person name="Sun C."/>
            <person name="Wang H."/>
            <person name="Cheng H."/>
            <person name="Meng F.-X."/>
            <person name="Wang C.-S."/>
            <person name="Xu X.-W."/>
        </authorList>
    </citation>
    <scope>NUCLEOTIDE SEQUENCE [LARGE SCALE GENOMIC DNA]</scope>
    <source>
        <strain evidence="3 4">CCTCC AB 2015396</strain>
    </source>
</reference>
<dbReference type="RefSeq" id="WP_119593459.1">
    <property type="nucleotide sequence ID" value="NZ_QXFM01000114.1"/>
</dbReference>
<evidence type="ECO:0000256" key="2">
    <source>
        <dbReference type="SAM" id="MobiDB-lite"/>
    </source>
</evidence>
<feature type="coiled-coil region" evidence="1">
    <location>
        <begin position="1074"/>
        <end position="1130"/>
    </location>
</feature>
<evidence type="ECO:0008006" key="5">
    <source>
        <dbReference type="Google" id="ProtNLM"/>
    </source>
</evidence>
<feature type="coiled-coil region" evidence="1">
    <location>
        <begin position="20"/>
        <end position="47"/>
    </location>
</feature>
<organism evidence="3 4">
    <name type="scientific">Aurantiacibacter xanthus</name>
    <dbReference type="NCBI Taxonomy" id="1784712"/>
    <lineage>
        <taxon>Bacteria</taxon>
        <taxon>Pseudomonadati</taxon>
        <taxon>Pseudomonadota</taxon>
        <taxon>Alphaproteobacteria</taxon>
        <taxon>Sphingomonadales</taxon>
        <taxon>Erythrobacteraceae</taxon>
        <taxon>Aurantiacibacter</taxon>
    </lineage>
</organism>
<keyword evidence="4" id="KW-1185">Reference proteome</keyword>
<dbReference type="OrthoDB" id="7432167at2"/>
<accession>A0A3A1P367</accession>
<dbReference type="Proteomes" id="UP000265366">
    <property type="component" value="Unassembled WGS sequence"/>
</dbReference>
<keyword evidence="1" id="KW-0175">Coiled coil</keyword>
<dbReference type="AlphaFoldDB" id="A0A3A1P367"/>
<protein>
    <recommendedName>
        <fullName evidence="5">Bacteriophage tail tape measure N-terminal domain-containing protein</fullName>
    </recommendedName>
</protein>
<sequence>MALQTSFILTGDASGAEQALDKFDSAMDGAEKNAAQLAQAYDKVDRSIEKVAGAQARAKQQTDQTRAAYKAGEISLEQYNRELLETKTALGLVEKEHRDTVNALRASDEALNRSGVSVRQARAGYVNFGRQIQDVAVMAQMPGVNLGSIIALQGAQVADAVSQMGGRFSGFASFLAGPWGAAVFVGASMLANLVDGLWEAEEAAKAAEVGADALGAAQSALGGIFDLTSGRIKAQNELLIVNAQLTAMNLRKDALEKEASSRSTLADAQTANPSFFELQANDLQGVASSSGNNAASVRGMLELVEAGVLSNRAALRQIESMDLSGTGVSRTELAQAVVDKLTAERNREMADLIEQSLESGQLAPELRREGNAPRSRTRSSSNAAERELKKTAEFGKRAAEQIARINERFGEQPQLLSQAAQATRQLDDIVADLSKRKPEGFEGMIASAGAARQAIEQSLLRPFNDLIEASRRQEDIGELILAGREDEARALEQIYQLQDRVGQVTEDQRRAILDNVRAERELNEALAQRQELIAAYSGSIGTVRNDLEALLSGKAGAGDFLSSFKDNIAGLQGKLLTEQLFGPMLRELDDYVRQNTGIATGVDIMQAGTEKAGQAATDLAETMSAASARIDGLIGGRAANDNSGARGSTSTGFAAAFAPFARNATANTPDRAQQETADNTDEIVVSARRLERGVAGIDPDAFLDKLTLGMANTLTDQLDNLFGVEFFGQLSGAFAGAMKGYFTGGETGAVLGGVQGLLDGEIGDSLFGGALNKSIAEGLAKGLSGAKTGSNVAMLSDALGLGGSREGAQIGGAIGGMTGIPGGDIIGSILGSVVGSLFGNVDDANLGVTGIGGRTQARGELLSNVQTLADTLDAGLLKVADALGAQIGSFSVSIGQREDYFRVGSSASFDAGAKRPSGALYNGTDPQAALAAAFADAIGDGAITGVSEAVQTALKSSKDIEAGLEEALKVRDIEKLLAGPTDALAQALSDFESVAAERLSIARKYGLDVVALEKRNAADRLALTDQLLAGQVGSLQDLITRMTSGDLFEGSAVDRRDALLGEIDLAKAAAQAGQDGAADRLAELLEQLNRVSEEVYGTTGGFANDNAFILDSARDVIAAANQRISDAQKSSDPALATTNAALDENNDQNARMLAEQKAMNAWLEQIARNGGSGDDYAALARLARTS</sequence>
<proteinExistence type="predicted"/>
<evidence type="ECO:0000313" key="4">
    <source>
        <dbReference type="Proteomes" id="UP000265366"/>
    </source>
</evidence>
<name>A0A3A1P367_9SPHN</name>
<evidence type="ECO:0000256" key="1">
    <source>
        <dbReference type="SAM" id="Coils"/>
    </source>
</evidence>
<dbReference type="EMBL" id="QXFM01000114">
    <property type="protein sequence ID" value="RIV82948.1"/>
    <property type="molecule type" value="Genomic_DNA"/>
</dbReference>
<comment type="caution">
    <text evidence="3">The sequence shown here is derived from an EMBL/GenBank/DDBJ whole genome shotgun (WGS) entry which is preliminary data.</text>
</comment>
<gene>
    <name evidence="3" type="ORF">D2V17_14190</name>
</gene>
<evidence type="ECO:0000313" key="3">
    <source>
        <dbReference type="EMBL" id="RIV82948.1"/>
    </source>
</evidence>